<accession>A0A4U8V1M6</accession>
<dbReference type="Proteomes" id="UP000298663">
    <property type="component" value="Unassembled WGS sequence"/>
</dbReference>
<name>A0A4U8V1M6_STECR</name>
<proteinExistence type="predicted"/>
<evidence type="ECO:0000313" key="1">
    <source>
        <dbReference type="EMBL" id="TMS39314.1"/>
    </source>
</evidence>
<dbReference type="AlphaFoldDB" id="A0A4U8V1M6"/>
<organism evidence="1 2">
    <name type="scientific">Steinernema carpocapsae</name>
    <name type="common">Entomopathogenic nematode</name>
    <dbReference type="NCBI Taxonomy" id="34508"/>
    <lineage>
        <taxon>Eukaryota</taxon>
        <taxon>Metazoa</taxon>
        <taxon>Ecdysozoa</taxon>
        <taxon>Nematoda</taxon>
        <taxon>Chromadorea</taxon>
        <taxon>Rhabditida</taxon>
        <taxon>Tylenchina</taxon>
        <taxon>Panagrolaimomorpha</taxon>
        <taxon>Strongyloidoidea</taxon>
        <taxon>Steinernematidae</taxon>
        <taxon>Steinernema</taxon>
    </lineage>
</organism>
<protein>
    <submittedName>
        <fullName evidence="1">Uncharacterized protein</fullName>
    </submittedName>
</protein>
<dbReference type="OrthoDB" id="8942303at2759"/>
<reference evidence="1 2" key="2">
    <citation type="journal article" date="2019" name="G3 (Bethesda)">
        <title>Hybrid Assembly of the Genome of the Entomopathogenic Nematode Steinernema carpocapsae Identifies the X-Chromosome.</title>
        <authorList>
            <person name="Serra L."/>
            <person name="Macchietto M."/>
            <person name="Macias-Munoz A."/>
            <person name="McGill C.J."/>
            <person name="Rodriguez I.M."/>
            <person name="Rodriguez B."/>
            <person name="Murad R."/>
            <person name="Mortazavi A."/>
        </authorList>
    </citation>
    <scope>NUCLEOTIDE SEQUENCE [LARGE SCALE GENOMIC DNA]</scope>
    <source>
        <strain evidence="1 2">ALL</strain>
    </source>
</reference>
<comment type="caution">
    <text evidence="1">The sequence shown here is derived from an EMBL/GenBank/DDBJ whole genome shotgun (WGS) entry which is preliminary data.</text>
</comment>
<sequence length="332" mass="38862">MRRICNSAENAYNATLNTLMSRLKTCVQPSFFMQQEPFAITNGEEIKSTFHPLMLMLEDEKVEHREWFVISGKLDTLDEHSSVFFLTYHSTGTQQAPLVLKFDYTHLILYTDDDDVLRYWDQFKHNLEFGKKFIFHIRFKSPNIYHIYVNYLYRKRRPMTDVKELAVRLNAELDRVEWGGEPLTTPYFQTFPAWQEGRVVITGVSSNNFILGFINPTMHKPFSLDVKFIVHTHMHRATATAVHYHLVEGDSAIVSKPVPYLEDAIFEITILVSPEKFKVVQPLLTIRFYFDFKVFQNEVEVAILERQTVNAHANYSGLWVGPMDDLFNVVWC</sequence>
<dbReference type="EMBL" id="AZBU02000001">
    <property type="protein sequence ID" value="TMS39314.1"/>
    <property type="molecule type" value="Genomic_DNA"/>
</dbReference>
<gene>
    <name evidence="1" type="ORF">L596_005862</name>
</gene>
<keyword evidence="2" id="KW-1185">Reference proteome</keyword>
<reference evidence="1 2" key="1">
    <citation type="journal article" date="2015" name="Genome Biol.">
        <title>Comparative genomics of Steinernema reveals deeply conserved gene regulatory networks.</title>
        <authorList>
            <person name="Dillman A.R."/>
            <person name="Macchietto M."/>
            <person name="Porter C.F."/>
            <person name="Rogers A."/>
            <person name="Williams B."/>
            <person name="Antoshechkin I."/>
            <person name="Lee M.M."/>
            <person name="Goodwin Z."/>
            <person name="Lu X."/>
            <person name="Lewis E.E."/>
            <person name="Goodrich-Blair H."/>
            <person name="Stock S.P."/>
            <person name="Adams B.J."/>
            <person name="Sternberg P.W."/>
            <person name="Mortazavi A."/>
        </authorList>
    </citation>
    <scope>NUCLEOTIDE SEQUENCE [LARGE SCALE GENOMIC DNA]</scope>
    <source>
        <strain evidence="1 2">ALL</strain>
    </source>
</reference>
<evidence type="ECO:0000313" key="2">
    <source>
        <dbReference type="Proteomes" id="UP000298663"/>
    </source>
</evidence>